<accession>A0A9X1XGU1</accession>
<dbReference type="InterPro" id="IPR027039">
    <property type="entry name" value="Crtac1"/>
</dbReference>
<evidence type="ECO:0000313" key="5">
    <source>
        <dbReference type="Proteomes" id="UP001139011"/>
    </source>
</evidence>
<reference evidence="4" key="1">
    <citation type="submission" date="2021-09" db="EMBL/GenBank/DDBJ databases">
        <title>Genome analysis of Fictibacillus sp. KIGAM418 isolated from marine sediment.</title>
        <authorList>
            <person name="Seo M.-J."/>
            <person name="Cho E.-S."/>
            <person name="Hwang C.Y."/>
        </authorList>
    </citation>
    <scope>NUCLEOTIDE SEQUENCE</scope>
    <source>
        <strain evidence="4">KIGAM418</strain>
    </source>
</reference>
<feature type="signal peptide" evidence="2">
    <location>
        <begin position="1"/>
        <end position="25"/>
    </location>
</feature>
<dbReference type="PROSITE" id="PS51257">
    <property type="entry name" value="PROKAR_LIPOPROTEIN"/>
    <property type="match status" value="1"/>
</dbReference>
<protein>
    <submittedName>
        <fullName evidence="4">CRTAC1 family protein</fullName>
    </submittedName>
</protein>
<dbReference type="Gene3D" id="2.130.10.130">
    <property type="entry name" value="Integrin alpha, N-terminal"/>
    <property type="match status" value="1"/>
</dbReference>
<dbReference type="InterPro" id="IPR028994">
    <property type="entry name" value="Integrin_alpha_N"/>
</dbReference>
<dbReference type="AlphaFoldDB" id="A0A9X1XGU1"/>
<proteinExistence type="predicted"/>
<evidence type="ECO:0000256" key="2">
    <source>
        <dbReference type="SAM" id="SignalP"/>
    </source>
</evidence>
<keyword evidence="1 2" id="KW-0732">Signal</keyword>
<dbReference type="InterPro" id="IPR011519">
    <property type="entry name" value="UnbV_ASPIC"/>
</dbReference>
<dbReference type="PANTHER" id="PTHR16026">
    <property type="entry name" value="CARTILAGE ACIDIC PROTEIN 1"/>
    <property type="match status" value="1"/>
</dbReference>
<dbReference type="RefSeq" id="WP_248254961.1">
    <property type="nucleotide sequence ID" value="NZ_JAIWJX010000004.1"/>
</dbReference>
<evidence type="ECO:0000313" key="4">
    <source>
        <dbReference type="EMBL" id="MCK6259443.1"/>
    </source>
</evidence>
<feature type="chain" id="PRO_5040767473" evidence="2">
    <location>
        <begin position="26"/>
        <end position="586"/>
    </location>
</feature>
<dbReference type="Proteomes" id="UP001139011">
    <property type="component" value="Unassembled WGS sequence"/>
</dbReference>
<dbReference type="SUPFAM" id="SSF69318">
    <property type="entry name" value="Integrin alpha N-terminal domain"/>
    <property type="match status" value="1"/>
</dbReference>
<comment type="caution">
    <text evidence="4">The sequence shown here is derived from an EMBL/GenBank/DDBJ whole genome shotgun (WGS) entry which is preliminary data.</text>
</comment>
<organism evidence="4 5">
    <name type="scientific">Fictibacillus marinisediminis</name>
    <dbReference type="NCBI Taxonomy" id="2878389"/>
    <lineage>
        <taxon>Bacteria</taxon>
        <taxon>Bacillati</taxon>
        <taxon>Bacillota</taxon>
        <taxon>Bacilli</taxon>
        <taxon>Bacillales</taxon>
        <taxon>Fictibacillaceae</taxon>
        <taxon>Fictibacillus</taxon>
    </lineage>
</organism>
<evidence type="ECO:0000259" key="3">
    <source>
        <dbReference type="Pfam" id="PF07593"/>
    </source>
</evidence>
<evidence type="ECO:0000256" key="1">
    <source>
        <dbReference type="ARBA" id="ARBA00022729"/>
    </source>
</evidence>
<dbReference type="InterPro" id="IPR013517">
    <property type="entry name" value="FG-GAP"/>
</dbReference>
<dbReference type="EMBL" id="JAIWJX010000004">
    <property type="protein sequence ID" value="MCK6259443.1"/>
    <property type="molecule type" value="Genomic_DNA"/>
</dbReference>
<gene>
    <name evidence="4" type="ORF">LCY76_23000</name>
</gene>
<dbReference type="Pfam" id="PF13517">
    <property type="entry name" value="FG-GAP_3"/>
    <property type="match status" value="2"/>
</dbReference>
<sequence length="586" mass="65103">MIKLFAKKVALLVLVGLVVLLSACQQDSDVDYGFKFKDITQSTNINFTHQKPQFDKKVSNVMPWLASTGAGVFLNDYNNDGKIDVYLINSKKESSNKLYKNKGNNTFEDVTDQAGIGDVNKEGISETALWFDYDNDGFQDLFVGAWGKSQLFKNNGDGTFKNVTESSGVKAKGYASKAIAIDYNRDGNLDLYIGNYFRKDVNLWNLKSTKIFHDDFEKARNGGVNYFFKNNGDGTFTEIGKKLNLDDSGWTLATGMADINNDGFPDIYNANDFGADSLLINKAGKRFENVTQHRGIGEDTYKSMNVDFADVFHDGNLANYVSNISKQKYLLEGNQLWHMNSKGKYIDRAKELDIFQSGWSWGARFFDVNNSGNMSLVVTNGFITGKSKETYWFDMGTLATTPGKIVEDAKNWPAIGDKDMSGHEQKSLFLNQGGDTFPDVAKEVGITFKYDGRGVAVGDFDNNGTLDLFFANQGAKPKVYSNIQKKPTNWIKIDLKGTAPSNREAIGARLTFNNNGVKTVVEKDGGNSFGSQSDPRIHIGLGKSETLDQLDIRWPSGKKEVFKNIKSNQILSIVEGKGSYKVISKK</sequence>
<feature type="domain" description="ASPIC/UnbV" evidence="3">
    <location>
        <begin position="505"/>
        <end position="571"/>
    </location>
</feature>
<name>A0A9X1XGU1_9BACL</name>
<dbReference type="PANTHER" id="PTHR16026:SF0">
    <property type="entry name" value="CARTILAGE ACIDIC PROTEIN 1"/>
    <property type="match status" value="1"/>
</dbReference>
<keyword evidence="5" id="KW-1185">Reference proteome</keyword>
<dbReference type="Pfam" id="PF07593">
    <property type="entry name" value="UnbV_ASPIC"/>
    <property type="match status" value="1"/>
</dbReference>